<dbReference type="Gene3D" id="3.90.1510.10">
    <property type="entry name" value="Glycerate kinase, domain 2"/>
    <property type="match status" value="1"/>
</dbReference>
<dbReference type="OrthoDB" id="9774290at2"/>
<proteinExistence type="inferred from homology"/>
<dbReference type="EMBL" id="CP035485">
    <property type="protein sequence ID" value="QDI92657.1"/>
    <property type="molecule type" value="Genomic_DNA"/>
</dbReference>
<gene>
    <name evidence="5" type="ORF">EPH95_16925</name>
</gene>
<keyword evidence="6" id="KW-1185">Reference proteome</keyword>
<evidence type="ECO:0000256" key="4">
    <source>
        <dbReference type="PIRNR" id="PIRNR006078"/>
    </source>
</evidence>
<dbReference type="PANTHER" id="PTHR21599:SF0">
    <property type="entry name" value="GLYCERATE KINASE"/>
    <property type="match status" value="1"/>
</dbReference>
<dbReference type="NCBIfam" id="TIGR00045">
    <property type="entry name" value="glycerate kinase"/>
    <property type="match status" value="1"/>
</dbReference>
<evidence type="ECO:0000256" key="1">
    <source>
        <dbReference type="ARBA" id="ARBA00006284"/>
    </source>
</evidence>
<keyword evidence="2 4" id="KW-0808">Transferase</keyword>
<comment type="similarity">
    <text evidence="1 4">Belongs to the glycerate kinase type-1 family.</text>
</comment>
<name>A0A514LLB3_9BACI</name>
<dbReference type="GO" id="GO:0031388">
    <property type="term" value="P:organic acid phosphorylation"/>
    <property type="evidence" value="ECO:0007669"/>
    <property type="project" value="UniProtKB-UniRule"/>
</dbReference>
<dbReference type="InterPro" id="IPR018197">
    <property type="entry name" value="Glycerate_kinase_RE-like"/>
</dbReference>
<dbReference type="PANTHER" id="PTHR21599">
    <property type="entry name" value="GLYCERATE KINASE"/>
    <property type="match status" value="1"/>
</dbReference>
<reference evidence="6" key="1">
    <citation type="submission" date="2019-01" db="EMBL/GenBank/DDBJ databases">
        <title>Genomic analysis of Salicibibacter sp. NKC3-5.</title>
        <authorList>
            <person name="Oh Y.J."/>
        </authorList>
    </citation>
    <scope>NUCLEOTIDE SEQUENCE [LARGE SCALE GENOMIC DNA]</scope>
    <source>
        <strain evidence="6">NKC3-5</strain>
    </source>
</reference>
<dbReference type="InterPro" id="IPR036129">
    <property type="entry name" value="Glycerate_kinase_sf"/>
</dbReference>
<dbReference type="AlphaFoldDB" id="A0A514LLB3"/>
<dbReference type="Pfam" id="PF02595">
    <property type="entry name" value="Gly_kinase"/>
    <property type="match status" value="1"/>
</dbReference>
<sequence>MATILIAPDSFKESMSARQAAEAMQAGFRQAGANHDYQVVPMGDGGEGTMEALTTNLEGVYHAVQVEGPNGQLVEATYAVSADGKTAIMEMAQASGLDHVAKQDRDAGAASTYGTGEMIRAALDQGVHKIILGIGGSATNDGGAGMIEALGARLLDDKGNAVARGGTGLENLAAVEVSGLDDRLQKTEIVVACDVTNPLLGEEGASAIFGPQKGAGTAMVQRLDKALAHFHEQTVKATGHDKKEVPGAGAAGGLGYGLLAYVNAELKPGIDLVLEETNFRVYARHADLIITGEGKIDGQSVYGKTPVGVAKAGKENDAFVIAICGQLGEGYEEVYSHGIDAVFSLVPGAVSVQDAMQNGAKYLQQATRNIAAVYNKK</sequence>
<evidence type="ECO:0000256" key="3">
    <source>
        <dbReference type="ARBA" id="ARBA00022777"/>
    </source>
</evidence>
<organism evidence="5 6">
    <name type="scientific">Salicibibacter halophilus</name>
    <dbReference type="NCBI Taxonomy" id="2502791"/>
    <lineage>
        <taxon>Bacteria</taxon>
        <taxon>Bacillati</taxon>
        <taxon>Bacillota</taxon>
        <taxon>Bacilli</taxon>
        <taxon>Bacillales</taxon>
        <taxon>Bacillaceae</taxon>
        <taxon>Salicibibacter</taxon>
    </lineage>
</organism>
<dbReference type="InterPro" id="IPR018193">
    <property type="entry name" value="Glyc_kinase_flavodox-like_fold"/>
</dbReference>
<dbReference type="PIRSF" id="PIRSF006078">
    <property type="entry name" value="GlxK"/>
    <property type="match status" value="1"/>
</dbReference>
<dbReference type="KEGG" id="sale:EPH95_16925"/>
<dbReference type="SUPFAM" id="SSF110738">
    <property type="entry name" value="Glycerate kinase I"/>
    <property type="match status" value="1"/>
</dbReference>
<dbReference type="InterPro" id="IPR004381">
    <property type="entry name" value="Glycerate_kinase"/>
</dbReference>
<keyword evidence="3 4" id="KW-0418">Kinase</keyword>
<evidence type="ECO:0000313" key="5">
    <source>
        <dbReference type="EMBL" id="QDI92657.1"/>
    </source>
</evidence>
<accession>A0A514LLB3</accession>
<dbReference type="Gene3D" id="3.40.50.10350">
    <property type="entry name" value="Glycerate kinase, domain 1"/>
    <property type="match status" value="1"/>
</dbReference>
<evidence type="ECO:0000256" key="2">
    <source>
        <dbReference type="ARBA" id="ARBA00022679"/>
    </source>
</evidence>
<dbReference type="GO" id="GO:0008887">
    <property type="term" value="F:glycerate kinase activity"/>
    <property type="evidence" value="ECO:0007669"/>
    <property type="project" value="UniProtKB-UniRule"/>
</dbReference>
<dbReference type="RefSeq" id="WP_142091157.1">
    <property type="nucleotide sequence ID" value="NZ_CP035485.1"/>
</dbReference>
<protein>
    <submittedName>
        <fullName evidence="5">Glycerate kinase</fullName>
    </submittedName>
</protein>
<dbReference type="Proteomes" id="UP000319756">
    <property type="component" value="Chromosome"/>
</dbReference>
<evidence type="ECO:0000313" key="6">
    <source>
        <dbReference type="Proteomes" id="UP000319756"/>
    </source>
</evidence>